<proteinExistence type="predicted"/>
<dbReference type="AlphaFoldDB" id="A0A7N0TE45"/>
<dbReference type="PANTHER" id="PTHR13430">
    <property type="match status" value="1"/>
</dbReference>
<sequence length="475" mass="52381">MAKSNESELQRVEEIVTKFFSKCLQIILESRCPCKSSHKNGVQKVSSQVSKMDKWFSLALRDCPLALQNTSVRYTRQMVVDLVLLHPPPDPNAIPSGRNCGGNRWCWDMRGEKVIERWLMLYEGHKGGYSARGLRSSSRSQIFYKKCVLMLRSLYLMVKLLPAYKLFRNLPVSQEHGDFSLVHHISSFVEPFTMEKEAEFRKYVFDPIDTSCGSSLCLSVLYLSSLVDLTIRPSYQIFPQLIPDYFEGASDSPVCRAPLLHVNGRVTYGIKSSGYFRKPALTTESGFHHTRYAQLPKTSPVNADKREIPAEEVKVAHTAKSQSSASMVVSSTSLSRSVSHSVLDALSHPGLSPVGKPATATNASPRAPMGICPMDGLSISEVDKCQNPEDGGDPLPSKLSDNAALGSLVDIFQTAAPLHSTTPSVPRNVANVPAAPAIFPCSSTVRTASDALRELQGHIDMKNTMLQRSSTLKKF</sequence>
<feature type="domain" description="Autophagy-related protein 13 N-terminal" evidence="3">
    <location>
        <begin position="16"/>
        <end position="223"/>
    </location>
</feature>
<dbReference type="Gramene" id="Kaladp0033s0184.2.v1.1">
    <property type="protein sequence ID" value="Kaladp0033s0184.2.v1.1"/>
    <property type="gene ID" value="Kaladp0033s0184.v1.1"/>
</dbReference>
<dbReference type="Gramene" id="Kaladp0033s0184.1.v1.1">
    <property type="protein sequence ID" value="Kaladp0033s0184.1.v1.1"/>
    <property type="gene ID" value="Kaladp0033s0184.v1.1"/>
</dbReference>
<accession>A0A7N0TE45</accession>
<evidence type="ECO:0000256" key="1">
    <source>
        <dbReference type="ARBA" id="ARBA00023006"/>
    </source>
</evidence>
<dbReference type="InterPro" id="IPR036570">
    <property type="entry name" value="HORMA_dom_sf"/>
</dbReference>
<dbReference type="GO" id="GO:0000423">
    <property type="term" value="P:mitophagy"/>
    <property type="evidence" value="ECO:0007669"/>
    <property type="project" value="TreeGrafter"/>
</dbReference>
<evidence type="ECO:0000313" key="4">
    <source>
        <dbReference type="EnsemblPlants" id="Kaladp0033s0184.2.v1.1"/>
    </source>
</evidence>
<dbReference type="GO" id="GO:0034727">
    <property type="term" value="P:piecemeal microautophagy of the nucleus"/>
    <property type="evidence" value="ECO:0007669"/>
    <property type="project" value="TreeGrafter"/>
</dbReference>
<dbReference type="GO" id="GO:0000407">
    <property type="term" value="C:phagophore assembly site"/>
    <property type="evidence" value="ECO:0007669"/>
    <property type="project" value="TreeGrafter"/>
</dbReference>
<organism evidence="4 5">
    <name type="scientific">Kalanchoe fedtschenkoi</name>
    <name type="common">Lavender scallops</name>
    <name type="synonym">South American air plant</name>
    <dbReference type="NCBI Taxonomy" id="63787"/>
    <lineage>
        <taxon>Eukaryota</taxon>
        <taxon>Viridiplantae</taxon>
        <taxon>Streptophyta</taxon>
        <taxon>Embryophyta</taxon>
        <taxon>Tracheophyta</taxon>
        <taxon>Spermatophyta</taxon>
        <taxon>Magnoliopsida</taxon>
        <taxon>eudicotyledons</taxon>
        <taxon>Gunneridae</taxon>
        <taxon>Pentapetalae</taxon>
        <taxon>Saxifragales</taxon>
        <taxon>Crassulaceae</taxon>
        <taxon>Kalanchoe</taxon>
    </lineage>
</organism>
<dbReference type="EnsemblPlants" id="Kaladp0033s0184.2.v1.1">
    <property type="protein sequence ID" value="Kaladp0033s0184.2.v1.1"/>
    <property type="gene ID" value="Kaladp0033s0184.v1.1"/>
</dbReference>
<dbReference type="PANTHER" id="PTHR13430:SF15">
    <property type="entry name" value="AUTOPHAGY-RELATED PROTEIN 13B"/>
    <property type="match status" value="1"/>
</dbReference>
<dbReference type="GO" id="GO:1990316">
    <property type="term" value="C:Atg1/ULK1 kinase complex"/>
    <property type="evidence" value="ECO:0007669"/>
    <property type="project" value="InterPro"/>
</dbReference>
<dbReference type="EnsemblPlants" id="Kaladp0033s0184.1.v1.1">
    <property type="protein sequence ID" value="Kaladp0033s0184.1.v1.1"/>
    <property type="gene ID" value="Kaladp0033s0184.v1.1"/>
</dbReference>
<dbReference type="Pfam" id="PF10033">
    <property type="entry name" value="ATG13"/>
    <property type="match status" value="1"/>
</dbReference>
<feature type="region of interest" description="Disordered" evidence="2">
    <location>
        <begin position="347"/>
        <end position="372"/>
    </location>
</feature>
<evidence type="ECO:0000259" key="3">
    <source>
        <dbReference type="Pfam" id="PF10033"/>
    </source>
</evidence>
<dbReference type="Proteomes" id="UP000594263">
    <property type="component" value="Unplaced"/>
</dbReference>
<reference evidence="4" key="1">
    <citation type="submission" date="2021-01" db="UniProtKB">
        <authorList>
            <consortium name="EnsemblPlants"/>
        </authorList>
    </citation>
    <scope>IDENTIFICATION</scope>
</reference>
<protein>
    <recommendedName>
        <fullName evidence="3">Autophagy-related protein 13 N-terminal domain-containing protein</fullName>
    </recommendedName>
</protein>
<keyword evidence="5" id="KW-1185">Reference proteome</keyword>
<name>A0A7N0TE45_KALFE</name>
<dbReference type="GO" id="GO:0034497">
    <property type="term" value="P:protein localization to phagophore assembly site"/>
    <property type="evidence" value="ECO:0007669"/>
    <property type="project" value="TreeGrafter"/>
</dbReference>
<dbReference type="Gene3D" id="3.30.900.10">
    <property type="entry name" value="HORMA domain"/>
    <property type="match status" value="1"/>
</dbReference>
<dbReference type="InterPro" id="IPR040182">
    <property type="entry name" value="ATG13"/>
</dbReference>
<dbReference type="InterPro" id="IPR018731">
    <property type="entry name" value="Atg13_N"/>
</dbReference>
<evidence type="ECO:0000256" key="2">
    <source>
        <dbReference type="SAM" id="MobiDB-lite"/>
    </source>
</evidence>
<dbReference type="GO" id="GO:0005829">
    <property type="term" value="C:cytosol"/>
    <property type="evidence" value="ECO:0007669"/>
    <property type="project" value="TreeGrafter"/>
</dbReference>
<keyword evidence="1" id="KW-0072">Autophagy</keyword>
<evidence type="ECO:0000313" key="5">
    <source>
        <dbReference type="Proteomes" id="UP000594263"/>
    </source>
</evidence>